<feature type="repeat" description="PPR" evidence="19">
    <location>
        <begin position="1602"/>
        <end position="1637"/>
    </location>
</feature>
<comment type="catalytic activity">
    <reaction evidence="18">
        <text>L-seryl-[protein] + ATP = O-phospho-L-seryl-[protein] + ADP + H(+)</text>
        <dbReference type="Rhea" id="RHEA:17989"/>
        <dbReference type="Rhea" id="RHEA-COMP:9863"/>
        <dbReference type="Rhea" id="RHEA-COMP:11604"/>
        <dbReference type="ChEBI" id="CHEBI:15378"/>
        <dbReference type="ChEBI" id="CHEBI:29999"/>
        <dbReference type="ChEBI" id="CHEBI:30616"/>
        <dbReference type="ChEBI" id="CHEBI:83421"/>
        <dbReference type="ChEBI" id="CHEBI:456216"/>
        <dbReference type="EC" id="2.7.11.1"/>
    </reaction>
</comment>
<feature type="repeat" description="PPR" evidence="19">
    <location>
        <begin position="1016"/>
        <end position="1050"/>
    </location>
</feature>
<evidence type="ECO:0000256" key="2">
    <source>
        <dbReference type="ARBA" id="ARBA00012513"/>
    </source>
</evidence>
<evidence type="ECO:0000256" key="19">
    <source>
        <dbReference type="PROSITE-ProRule" id="PRU00708"/>
    </source>
</evidence>
<dbReference type="InterPro" id="IPR024788">
    <property type="entry name" value="Malectin-like_Carb-bd_dom"/>
</dbReference>
<dbReference type="GO" id="GO:0005886">
    <property type="term" value="C:plasma membrane"/>
    <property type="evidence" value="ECO:0007669"/>
    <property type="project" value="UniProtKB-SubCell"/>
</dbReference>
<dbReference type="EC" id="2.7.11.1" evidence="2"/>
<evidence type="ECO:0000256" key="15">
    <source>
        <dbReference type="ARBA" id="ARBA00023136"/>
    </source>
</evidence>
<dbReference type="NCBIfam" id="TIGR00756">
    <property type="entry name" value="PPR"/>
    <property type="match status" value="7"/>
</dbReference>
<dbReference type="Pfam" id="PF13041">
    <property type="entry name" value="PPR_2"/>
    <property type="match status" value="2"/>
</dbReference>
<dbReference type="SMART" id="SM00220">
    <property type="entry name" value="S_TKc"/>
    <property type="match status" value="1"/>
</dbReference>
<dbReference type="InterPro" id="IPR001245">
    <property type="entry name" value="Ser-Thr/Tyr_kinase_cat_dom"/>
</dbReference>
<keyword evidence="16" id="KW-0675">Receptor</keyword>
<dbReference type="Gene3D" id="1.10.510.10">
    <property type="entry name" value="Transferase(Phosphotransferase) domain 1"/>
    <property type="match status" value="1"/>
</dbReference>
<evidence type="ECO:0000256" key="21">
    <source>
        <dbReference type="SAM" id="MobiDB-lite"/>
    </source>
</evidence>
<evidence type="ECO:0000256" key="10">
    <source>
        <dbReference type="ARBA" id="ARBA00022741"/>
    </source>
</evidence>
<evidence type="ECO:0000256" key="14">
    <source>
        <dbReference type="ARBA" id="ARBA00022989"/>
    </source>
</evidence>
<feature type="repeat" description="PPR" evidence="19">
    <location>
        <begin position="1567"/>
        <end position="1601"/>
    </location>
</feature>
<evidence type="ECO:0000256" key="9">
    <source>
        <dbReference type="ARBA" id="ARBA00022737"/>
    </source>
</evidence>
<comment type="subcellular location">
    <subcellularLocation>
        <location evidence="1">Cell membrane</location>
        <topology evidence="1">Single-pass membrane protein</topology>
    </subcellularLocation>
</comment>
<keyword evidence="4" id="KW-0597">Phosphoprotein</keyword>
<dbReference type="Pfam" id="PF14432">
    <property type="entry name" value="DYW_deaminase"/>
    <property type="match status" value="1"/>
</dbReference>
<evidence type="ECO:0000313" key="25">
    <source>
        <dbReference type="EMBL" id="CAD6271512.1"/>
    </source>
</evidence>
<feature type="repeat" description="PPR" evidence="19">
    <location>
        <begin position="1436"/>
        <end position="1466"/>
    </location>
</feature>
<dbReference type="InterPro" id="IPR001611">
    <property type="entry name" value="Leu-rich_rpt"/>
</dbReference>
<evidence type="ECO:0000256" key="16">
    <source>
        <dbReference type="ARBA" id="ARBA00023170"/>
    </source>
</evidence>
<dbReference type="InterPro" id="IPR000719">
    <property type="entry name" value="Prot_kinase_dom"/>
</dbReference>
<feature type="domain" description="Protein kinase" evidence="24">
    <location>
        <begin position="611"/>
        <end position="886"/>
    </location>
</feature>
<dbReference type="Gene3D" id="3.80.10.10">
    <property type="entry name" value="Ribonuclease Inhibitor"/>
    <property type="match status" value="1"/>
</dbReference>
<dbReference type="FunFam" id="1.25.40.10:FF:002130">
    <property type="entry name" value="Pentatricopeptide repeat-containing protein mitochondrial"/>
    <property type="match status" value="1"/>
</dbReference>
<feature type="repeat" description="PPR" evidence="19">
    <location>
        <begin position="1078"/>
        <end position="1108"/>
    </location>
</feature>
<feature type="repeat" description="PPR" evidence="19">
    <location>
        <begin position="1109"/>
        <end position="1143"/>
    </location>
</feature>
<dbReference type="InterPro" id="IPR032675">
    <property type="entry name" value="LRR_dom_sf"/>
</dbReference>
<evidence type="ECO:0000256" key="17">
    <source>
        <dbReference type="ARBA" id="ARBA00047899"/>
    </source>
</evidence>
<evidence type="ECO:0000256" key="7">
    <source>
        <dbReference type="ARBA" id="ARBA00022692"/>
    </source>
</evidence>
<feature type="region of interest" description="Disordered" evidence="21">
    <location>
        <begin position="568"/>
        <end position="591"/>
    </location>
</feature>
<dbReference type="EMBL" id="CAJGYO010000016">
    <property type="protein sequence ID" value="CAD6271512.1"/>
    <property type="molecule type" value="Genomic_DNA"/>
</dbReference>
<evidence type="ECO:0000256" key="3">
    <source>
        <dbReference type="ARBA" id="ARBA00022527"/>
    </source>
</evidence>
<dbReference type="Pfam" id="PF01535">
    <property type="entry name" value="PPR"/>
    <property type="match status" value="10"/>
</dbReference>
<keyword evidence="12 20" id="KW-0067">ATP-binding</keyword>
<dbReference type="InterPro" id="IPR032867">
    <property type="entry name" value="DYW_dom"/>
</dbReference>
<evidence type="ECO:0000256" key="1">
    <source>
        <dbReference type="ARBA" id="ARBA00004162"/>
    </source>
</evidence>
<evidence type="ECO:0000256" key="12">
    <source>
        <dbReference type="ARBA" id="ARBA00022840"/>
    </source>
</evidence>
<dbReference type="CDD" id="cd14066">
    <property type="entry name" value="STKc_IRAK"/>
    <property type="match status" value="1"/>
</dbReference>
<gene>
    <name evidence="25" type="ORF">NCGR_LOCUS54798</name>
</gene>
<dbReference type="InterPro" id="IPR046848">
    <property type="entry name" value="E_motif"/>
</dbReference>
<keyword evidence="3" id="KW-0723">Serine/threonine-protein kinase</keyword>
<comment type="caution">
    <text evidence="25">The sequence shown here is derived from an EMBL/GenBank/DDBJ whole genome shotgun (WGS) entry which is preliminary data.</text>
</comment>
<feature type="repeat" description="PPR" evidence="19">
    <location>
        <begin position="1467"/>
        <end position="1501"/>
    </location>
</feature>
<dbReference type="InterPro" id="IPR008271">
    <property type="entry name" value="Ser/Thr_kinase_AS"/>
</dbReference>
<dbReference type="PROSITE" id="PS50011">
    <property type="entry name" value="PROTEIN_KINASE_DOM"/>
    <property type="match status" value="1"/>
</dbReference>
<organism evidence="25 26">
    <name type="scientific">Miscanthus lutarioriparius</name>
    <dbReference type="NCBI Taxonomy" id="422564"/>
    <lineage>
        <taxon>Eukaryota</taxon>
        <taxon>Viridiplantae</taxon>
        <taxon>Streptophyta</taxon>
        <taxon>Embryophyta</taxon>
        <taxon>Tracheophyta</taxon>
        <taxon>Spermatophyta</taxon>
        <taxon>Magnoliopsida</taxon>
        <taxon>Liliopsida</taxon>
        <taxon>Poales</taxon>
        <taxon>Poaceae</taxon>
        <taxon>PACMAD clade</taxon>
        <taxon>Panicoideae</taxon>
        <taxon>Andropogonodae</taxon>
        <taxon>Andropogoneae</taxon>
        <taxon>Saccharinae</taxon>
        <taxon>Miscanthus</taxon>
    </lineage>
</organism>
<dbReference type="FunFam" id="1.10.510.10:FF:000146">
    <property type="entry name" value="LRR receptor-like serine/threonine-protein kinase IOS1"/>
    <property type="match status" value="1"/>
</dbReference>
<keyword evidence="5" id="KW-0433">Leucine-rich repeat</keyword>
<evidence type="ECO:0000259" key="24">
    <source>
        <dbReference type="PROSITE" id="PS50011"/>
    </source>
</evidence>
<feature type="chain" id="PRO_5032852278" description="non-specific serine/threonine protein kinase" evidence="23">
    <location>
        <begin position="30"/>
        <end position="1874"/>
    </location>
</feature>
<dbReference type="PROSITE" id="PS00107">
    <property type="entry name" value="PROTEIN_KINASE_ATP"/>
    <property type="match status" value="1"/>
</dbReference>
<dbReference type="GO" id="GO:0008270">
    <property type="term" value="F:zinc ion binding"/>
    <property type="evidence" value="ECO:0007669"/>
    <property type="project" value="InterPro"/>
</dbReference>
<dbReference type="InterPro" id="IPR002885">
    <property type="entry name" value="PPR_rpt"/>
</dbReference>
<sequence>MAPAVSSSGLLLLCLAAVASVAGVLQARAQPDSIGFISIDCGLSGTASYVDDTTKLSYVPDAGFIDGDAGSNHNISAEYMTPMLSKRYHNVRSFAAGGGARNCYTLRSIVAGLKYLLRATFKYGNYDGLSRPPVFDLHVGVNYWTTVNITDADAAVIVEAIVLVPDSSLQVCLVDTGSGAPFISGLDLRPLKSTLYPQANATQGLVLVARLNFGSTDDTALVRYPDDPHDRIWIPWVDTATWNSVSTAQRVQNIDNDMFEAPSKVMQTAVAPRNGSRSIEFNWDSEPGPKDPTPGYIGIMHFSELQLLPAGAVRQFYINLNGKPWYPKAFTPEYLYSDAVFNTNPYRGIARYNISINATANSTLPPIINAIEVFSVISTTNVATDSQDVSAITAIKAKYHVQKNWMGDPCVPKTLAWDGLTCSYAISSPPRITGLNLSFSGLSGDISSSFANLKAVQNVDLSQNSLTGSIPDSLSQLSSLTVLDLTSNQLNGTIPSGLLKRIQDGSLSLRYGNNPSLCSNGNSCQTTKGKSKLAIYIVVPVVLVVAVLVGVVVLLLCFIQKQKKRGPAKNAVKPQNETPLSPAPAGDAYSQSSLQLENRRFTYKELEMITSNFQRVLGRGGFGSVYDGFLEDGTQVAVKLRSDSSNQGVKEFLAEAQTLTRIHHKNLVSMIGYCKDGDYMALVYEYMSEGTLQEHIAGNGRSRGFLSWRQRLRIAVESAQGLEYLHKGCNPSLIHRDVKAANILLNARLEAKIADFGLTKAFNRDNDTHVSTNTLVGTPGYVDPEYHATMQPTTKSDVYSFGVVLLELITGRPAILRDPEPTSVIQWARQRLARGNIEGVVDPRMRGDHDVNGVWKAADVALKCTAQASAQRPTMTDVVAQLQECLQLEEARAAGDVNGGGSSSSGPYSGYNAYGAGEGQSTDVSQSSTGFEVEHNFGRVPTMPTGPAARKPPMAHCRRIHRFLSSAAARAAAPIRARHVPRSPGTSAQSARIRELGRLGRLREAREVFDAMPFRDIIAWNSMIFAYCNNGMPDAARSLAEAISGGNLRTGTILLSGYARAGRVCDARRVFDEMGVRNTVAWNAMVTCYVQNGDITLARRLLDAMPSRDVLSWNTMLTGYCHSQLMEEARTLFERMPERNLVSWTVMISGYVLIEQHGRAWDMFRTMLYEGMTPEQPNLVSVLSAVRHLGKPGILESIHGLVHKTGFERDVVVGTAILNVYTKDVNMLDTAVKFFEGMVVRNEYTWSTMIAALSRAGRIDDAFAVYKRDSLKSVASRTAMLTGLARYGRINDAKILFDQIPEPNVVSWNAIITGYMQNEMVDEAEELFNRMPFRNTISWAGMIAGYAHNGRSEQALVSLQALHRNGVLPSLSSLTSSFFACSNIEALETGKQVHSLAVKVGCQFNSYVCNALITLYAKCKNIELVRQIFDRMTVKDTVSYNSFMTALVQNNLFDEARDVFDNMPSRDVVSWTTMISAYAQADQGNEAVEIFRSMLHERELPNPPILTILLGLGGNLGAPKLGQQIHTIAVKLGLDSGLVVANALVSMYFKCGSADSLKVFDSMEERDIFTWNTVITGYAQHGLGRESIRMYQLMVSSGVLPNEVTFVGLLHACSHSGLVDEGRQFFKSMSSDYGLTPLLEHYACMVDLLGRAGDVQGAEQFIYDMPIEPDSVIWSALLGACKIHKSVEIGRRAAEKLFSIEPSNAGNYVTLSNIYSSQGMWDEVAKVRKLMKEQGVNKDPGCSWMQIKNKMHSFVTGDEEHEQIQDIYATLRELYTLLKATGYVPDTDFVLHDIDEEQKESSLLYHSEKLAVAYGLLVTPKGMPIQIMKNLRICGDCHTFIKFVSSVTKRQIDVRDGNRFHHFRNGSCSCGDFW</sequence>
<dbReference type="Gene3D" id="1.25.40.10">
    <property type="entry name" value="Tetratricopeptide repeat domain"/>
    <property type="match status" value="6"/>
</dbReference>
<keyword evidence="13" id="KW-0809">Transit peptide</keyword>
<dbReference type="OrthoDB" id="543156at2759"/>
<feature type="signal peptide" evidence="23">
    <location>
        <begin position="1"/>
        <end position="29"/>
    </location>
</feature>
<keyword evidence="10 20" id="KW-0547">Nucleotide-binding</keyword>
<dbReference type="GO" id="GO:0004674">
    <property type="term" value="F:protein serine/threonine kinase activity"/>
    <property type="evidence" value="ECO:0007669"/>
    <property type="project" value="UniProtKB-KW"/>
</dbReference>
<dbReference type="FunFam" id="3.80.10.10:FF:000129">
    <property type="entry name" value="Leucine-rich repeat receptor-like kinase"/>
    <property type="match status" value="1"/>
</dbReference>
<dbReference type="PROSITE" id="PS51375">
    <property type="entry name" value="PPR"/>
    <property type="match status" value="9"/>
</dbReference>
<feature type="repeat" description="PPR" evidence="19">
    <location>
        <begin position="1304"/>
        <end position="1338"/>
    </location>
</feature>
<evidence type="ECO:0000256" key="5">
    <source>
        <dbReference type="ARBA" id="ARBA00022614"/>
    </source>
</evidence>
<keyword evidence="8 23" id="KW-0732">Signal</keyword>
<evidence type="ECO:0000256" key="6">
    <source>
        <dbReference type="ARBA" id="ARBA00022679"/>
    </source>
</evidence>
<evidence type="ECO:0000256" key="8">
    <source>
        <dbReference type="ARBA" id="ARBA00022729"/>
    </source>
</evidence>
<feature type="compositionally biased region" description="Low complexity" evidence="21">
    <location>
        <begin position="904"/>
        <end position="915"/>
    </location>
</feature>
<accession>A0A811RNB8</accession>
<dbReference type="PROSITE" id="PS00108">
    <property type="entry name" value="PROTEIN_KINASE_ST"/>
    <property type="match status" value="1"/>
</dbReference>
<dbReference type="PANTHER" id="PTHR45631">
    <property type="entry name" value="OS07G0107800 PROTEIN-RELATED"/>
    <property type="match status" value="1"/>
</dbReference>
<evidence type="ECO:0000256" key="4">
    <source>
        <dbReference type="ARBA" id="ARBA00022553"/>
    </source>
</evidence>
<name>A0A811RNB8_9POAL</name>
<dbReference type="InterPro" id="IPR011990">
    <property type="entry name" value="TPR-like_helical_dom_sf"/>
</dbReference>
<proteinExistence type="predicted"/>
<dbReference type="GO" id="GO:0005524">
    <property type="term" value="F:ATP binding"/>
    <property type="evidence" value="ECO:0007669"/>
    <property type="project" value="UniProtKB-UniRule"/>
</dbReference>
<evidence type="ECO:0000256" key="20">
    <source>
        <dbReference type="PROSITE-ProRule" id="PRU10141"/>
    </source>
</evidence>
<evidence type="ECO:0000256" key="13">
    <source>
        <dbReference type="ARBA" id="ARBA00022946"/>
    </source>
</evidence>
<dbReference type="PANTHER" id="PTHR45631:SF114">
    <property type="entry name" value="OS05G0525800 PROTEIN"/>
    <property type="match status" value="1"/>
</dbReference>
<feature type="region of interest" description="Disordered" evidence="21">
    <location>
        <begin position="895"/>
        <end position="926"/>
    </location>
</feature>
<protein>
    <recommendedName>
        <fullName evidence="2">non-specific serine/threonine protein kinase</fullName>
        <ecNumber evidence="2">2.7.11.1</ecNumber>
    </recommendedName>
</protein>
<dbReference type="SUPFAM" id="SSF52058">
    <property type="entry name" value="L domain-like"/>
    <property type="match status" value="1"/>
</dbReference>
<feature type="binding site" evidence="20">
    <location>
        <position position="639"/>
    </location>
    <ligand>
        <name>ATP</name>
        <dbReference type="ChEBI" id="CHEBI:30616"/>
    </ligand>
</feature>
<keyword evidence="14 22" id="KW-1133">Transmembrane helix</keyword>
<evidence type="ECO:0000256" key="23">
    <source>
        <dbReference type="SAM" id="SignalP"/>
    </source>
</evidence>
<dbReference type="SUPFAM" id="SSF48452">
    <property type="entry name" value="TPR-like"/>
    <property type="match status" value="1"/>
</dbReference>
<feature type="repeat" description="PPR" evidence="19">
    <location>
        <begin position="1242"/>
        <end position="1276"/>
    </location>
</feature>
<evidence type="ECO:0000256" key="11">
    <source>
        <dbReference type="ARBA" id="ARBA00022777"/>
    </source>
</evidence>
<dbReference type="Pfam" id="PF12819">
    <property type="entry name" value="Malectin_like"/>
    <property type="match status" value="1"/>
</dbReference>
<dbReference type="FunFam" id="1.25.40.10:FF:003536">
    <property type="entry name" value="Pentatricopeptide repeat-containing protein mitochondrial"/>
    <property type="match status" value="1"/>
</dbReference>
<dbReference type="FunFam" id="3.30.200.20:FF:000394">
    <property type="entry name" value="Leucine-rich repeat receptor-like protein kinase"/>
    <property type="match status" value="1"/>
</dbReference>
<keyword evidence="7 22" id="KW-0812">Transmembrane</keyword>
<keyword evidence="15 22" id="KW-0472">Membrane</keyword>
<dbReference type="Proteomes" id="UP000604825">
    <property type="component" value="Unassembled WGS sequence"/>
</dbReference>
<dbReference type="SUPFAM" id="SSF56112">
    <property type="entry name" value="Protein kinase-like (PK-like)"/>
    <property type="match status" value="1"/>
</dbReference>
<dbReference type="Pfam" id="PF13855">
    <property type="entry name" value="LRR_8"/>
    <property type="match status" value="1"/>
</dbReference>
<reference evidence="25" key="1">
    <citation type="submission" date="2020-10" db="EMBL/GenBank/DDBJ databases">
        <authorList>
            <person name="Han B."/>
            <person name="Lu T."/>
            <person name="Zhao Q."/>
            <person name="Huang X."/>
            <person name="Zhao Y."/>
        </authorList>
    </citation>
    <scope>NUCLEOTIDE SEQUENCE</scope>
</reference>
<dbReference type="InterPro" id="IPR011009">
    <property type="entry name" value="Kinase-like_dom_sf"/>
</dbReference>
<dbReference type="Gene3D" id="3.30.200.20">
    <property type="entry name" value="Phosphorylase Kinase, domain 1"/>
    <property type="match status" value="1"/>
</dbReference>
<dbReference type="FunFam" id="1.25.40.10:FF:001050">
    <property type="entry name" value="Pentatricopeptide repeat-containing protein At2g33760"/>
    <property type="match status" value="1"/>
</dbReference>
<keyword evidence="11" id="KW-0418">Kinase</keyword>
<dbReference type="Pfam" id="PF20431">
    <property type="entry name" value="E_motif"/>
    <property type="match status" value="1"/>
</dbReference>
<evidence type="ECO:0000313" key="26">
    <source>
        <dbReference type="Proteomes" id="UP000604825"/>
    </source>
</evidence>
<feature type="transmembrane region" description="Helical" evidence="22">
    <location>
        <begin position="533"/>
        <end position="559"/>
    </location>
</feature>
<keyword evidence="6" id="KW-0808">Transferase</keyword>
<evidence type="ECO:0000256" key="18">
    <source>
        <dbReference type="ARBA" id="ARBA00048679"/>
    </source>
</evidence>
<evidence type="ECO:0000256" key="22">
    <source>
        <dbReference type="SAM" id="Phobius"/>
    </source>
</evidence>
<keyword evidence="9" id="KW-0677">Repeat</keyword>
<dbReference type="Pfam" id="PF07714">
    <property type="entry name" value="PK_Tyr_Ser-Thr"/>
    <property type="match status" value="1"/>
</dbReference>
<comment type="catalytic activity">
    <reaction evidence="17">
        <text>L-threonyl-[protein] + ATP = O-phospho-L-threonyl-[protein] + ADP + H(+)</text>
        <dbReference type="Rhea" id="RHEA:46608"/>
        <dbReference type="Rhea" id="RHEA-COMP:11060"/>
        <dbReference type="Rhea" id="RHEA-COMP:11605"/>
        <dbReference type="ChEBI" id="CHEBI:15378"/>
        <dbReference type="ChEBI" id="CHEBI:30013"/>
        <dbReference type="ChEBI" id="CHEBI:30616"/>
        <dbReference type="ChEBI" id="CHEBI:61977"/>
        <dbReference type="ChEBI" id="CHEBI:456216"/>
        <dbReference type="EC" id="2.7.11.1"/>
    </reaction>
</comment>
<dbReference type="InterPro" id="IPR017441">
    <property type="entry name" value="Protein_kinase_ATP_BS"/>
</dbReference>
<keyword evidence="26" id="KW-1185">Reference proteome</keyword>